<feature type="compositionally biased region" description="Basic and acidic residues" evidence="6">
    <location>
        <begin position="47"/>
        <end position="70"/>
    </location>
</feature>
<feature type="region of interest" description="Disordered" evidence="6">
    <location>
        <begin position="30"/>
        <end position="70"/>
    </location>
</feature>
<dbReference type="InParanoid" id="G4T7K4"/>
<feature type="region of interest" description="Disordered" evidence="6">
    <location>
        <begin position="388"/>
        <end position="409"/>
    </location>
</feature>
<name>G4T7K4_SERID</name>
<evidence type="ECO:0000256" key="4">
    <source>
        <dbReference type="PROSITE-ProRule" id="PRU00268"/>
    </source>
</evidence>
<comment type="caution">
    <text evidence="8">The sequence shown here is derived from an EMBL/GenBank/DDBJ whole genome shotgun (WGS) entry which is preliminary data.</text>
</comment>
<dbReference type="Pfam" id="PF03719">
    <property type="entry name" value="Ribosomal_S5_C"/>
    <property type="match status" value="1"/>
</dbReference>
<dbReference type="InterPro" id="IPR013810">
    <property type="entry name" value="Ribosomal_uS5_N"/>
</dbReference>
<dbReference type="Proteomes" id="UP000007148">
    <property type="component" value="Unassembled WGS sequence"/>
</dbReference>
<dbReference type="SUPFAM" id="SSF54768">
    <property type="entry name" value="dsRNA-binding domain-like"/>
    <property type="match status" value="1"/>
</dbReference>
<dbReference type="GO" id="GO:0003723">
    <property type="term" value="F:RNA binding"/>
    <property type="evidence" value="ECO:0007669"/>
    <property type="project" value="InterPro"/>
</dbReference>
<feature type="compositionally biased region" description="Polar residues" evidence="6">
    <location>
        <begin position="224"/>
        <end position="239"/>
    </location>
</feature>
<evidence type="ECO:0000256" key="2">
    <source>
        <dbReference type="ARBA" id="ARBA00022980"/>
    </source>
</evidence>
<feature type="region of interest" description="Disordered" evidence="6">
    <location>
        <begin position="210"/>
        <end position="239"/>
    </location>
</feature>
<keyword evidence="9" id="KW-1185">Reference proteome</keyword>
<evidence type="ECO:0000256" key="5">
    <source>
        <dbReference type="RuleBase" id="RU003823"/>
    </source>
</evidence>
<dbReference type="GO" id="GO:0005737">
    <property type="term" value="C:cytoplasm"/>
    <property type="evidence" value="ECO:0007669"/>
    <property type="project" value="UniProtKB-ARBA"/>
</dbReference>
<dbReference type="GO" id="GO:1990904">
    <property type="term" value="C:ribonucleoprotein complex"/>
    <property type="evidence" value="ECO:0007669"/>
    <property type="project" value="UniProtKB-UniRule"/>
</dbReference>
<reference evidence="8 9" key="1">
    <citation type="journal article" date="2011" name="PLoS Pathog.">
        <title>Endophytic Life Strategies Decoded by Genome and Transcriptome Analyses of the Mutualistic Root Symbiont Piriformospora indica.</title>
        <authorList>
            <person name="Zuccaro A."/>
            <person name="Lahrmann U."/>
            <person name="Guldener U."/>
            <person name="Langen G."/>
            <person name="Pfiffi S."/>
            <person name="Biedenkopf D."/>
            <person name="Wong P."/>
            <person name="Samans B."/>
            <person name="Grimm C."/>
            <person name="Basiewicz M."/>
            <person name="Murat C."/>
            <person name="Martin F."/>
            <person name="Kogel K.H."/>
        </authorList>
    </citation>
    <scope>NUCLEOTIDE SEQUENCE [LARGE SCALE GENOMIC DNA]</scope>
    <source>
        <strain evidence="8 9">DSM 11827</strain>
    </source>
</reference>
<dbReference type="InterPro" id="IPR014721">
    <property type="entry name" value="Ribsml_uS5_D2-typ_fold_subgr"/>
</dbReference>
<evidence type="ECO:0000313" key="8">
    <source>
        <dbReference type="EMBL" id="CCA67301.1"/>
    </source>
</evidence>
<evidence type="ECO:0000256" key="6">
    <source>
        <dbReference type="SAM" id="MobiDB-lite"/>
    </source>
</evidence>
<dbReference type="InterPro" id="IPR005324">
    <property type="entry name" value="Ribosomal_uS5_C"/>
</dbReference>
<accession>G4T7K4</accession>
<dbReference type="PANTHER" id="PTHR48277">
    <property type="entry name" value="MITOCHONDRIAL RIBOSOMAL PROTEIN S5"/>
    <property type="match status" value="1"/>
</dbReference>
<dbReference type="Gene3D" id="3.30.230.10">
    <property type="match status" value="1"/>
</dbReference>
<dbReference type="GO" id="GO:0003735">
    <property type="term" value="F:structural constituent of ribosome"/>
    <property type="evidence" value="ECO:0007669"/>
    <property type="project" value="UniProtKB-UniRule"/>
</dbReference>
<dbReference type="eggNOG" id="KOG2646">
    <property type="taxonomic scope" value="Eukaryota"/>
</dbReference>
<feature type="domain" description="S5 DRBM" evidence="7">
    <location>
        <begin position="246"/>
        <end position="309"/>
    </location>
</feature>
<comment type="similarity">
    <text evidence="1 5">Belongs to the universal ribosomal protein uS5 family.</text>
</comment>
<dbReference type="InterPro" id="IPR020568">
    <property type="entry name" value="Ribosomal_Su5_D2-typ_SF"/>
</dbReference>
<proteinExistence type="inferred from homology"/>
<dbReference type="EMBL" id="CAFZ01000012">
    <property type="protein sequence ID" value="CCA67301.1"/>
    <property type="molecule type" value="Genomic_DNA"/>
</dbReference>
<dbReference type="Gene3D" id="3.30.160.20">
    <property type="match status" value="1"/>
</dbReference>
<dbReference type="InterPro" id="IPR000851">
    <property type="entry name" value="Ribosomal_uS5"/>
</dbReference>
<organism evidence="8 9">
    <name type="scientific">Serendipita indica (strain DSM 11827)</name>
    <name type="common">Root endophyte fungus</name>
    <name type="synonym">Piriformospora indica</name>
    <dbReference type="NCBI Taxonomy" id="1109443"/>
    <lineage>
        <taxon>Eukaryota</taxon>
        <taxon>Fungi</taxon>
        <taxon>Dikarya</taxon>
        <taxon>Basidiomycota</taxon>
        <taxon>Agaricomycotina</taxon>
        <taxon>Agaricomycetes</taxon>
        <taxon>Sebacinales</taxon>
        <taxon>Serendipitaceae</taxon>
        <taxon>Serendipita</taxon>
    </lineage>
</organism>
<keyword evidence="2 4" id="KW-0689">Ribosomal protein</keyword>
<feature type="compositionally biased region" description="Basic and acidic residues" evidence="6">
    <location>
        <begin position="398"/>
        <end position="409"/>
    </location>
</feature>
<dbReference type="STRING" id="1109443.G4T7K4"/>
<dbReference type="SUPFAM" id="SSF54211">
    <property type="entry name" value="Ribosomal protein S5 domain 2-like"/>
    <property type="match status" value="1"/>
</dbReference>
<dbReference type="FunFam" id="3.30.230.10:FF:000002">
    <property type="entry name" value="30S ribosomal protein S5"/>
    <property type="match status" value="1"/>
</dbReference>
<dbReference type="PANTHER" id="PTHR48277:SF1">
    <property type="entry name" value="MITOCHONDRIAL RIBOSOMAL PROTEIN S5"/>
    <property type="match status" value="1"/>
</dbReference>
<sequence>MSAIGKTGLRIYLPARCRVARVSLSSKAPCYSTSRVGSKAPVSLGDAKGDRPVPKNDVRPLENKDGQSLKGEEPIYPIYTDVNPLFDTYVKAQHPRSLRPDSRGRIQPFKVSTTIFNDPPLFMIDPLQRPKQKYPTTRYIKSKSKTGATGEVGETSMAQMDLEDSLREGGAAAVWGADVRPAFDTTMEENRETPLDVALDQQAWNTGELYDQSGRWDRRKTPHGETSSLPSPSEAQTLPPSVVSTLMRFPLISKRVVQQGGKGRMPSWYVLTVAGNGDGLVGIGEGKDAENARAIEKSFIAACKDLDWVDRYENRTLWNDINTKWGATRVTLRPRPIGFGLRCNPYIHQLCKAAGIKDISAKVWGSRNGMNIIKACLRVLRGGHAPPMMGDGVGRKGSRMDKGYGMRGRGSIERERGRWLADNRLW</sequence>
<dbReference type="GO" id="GO:0006412">
    <property type="term" value="P:translation"/>
    <property type="evidence" value="ECO:0007669"/>
    <property type="project" value="InterPro"/>
</dbReference>
<gene>
    <name evidence="8" type="ORF">PIIN_01134</name>
</gene>
<evidence type="ECO:0000256" key="3">
    <source>
        <dbReference type="ARBA" id="ARBA00023274"/>
    </source>
</evidence>
<dbReference type="PROSITE" id="PS50881">
    <property type="entry name" value="S5_DSRBD"/>
    <property type="match status" value="1"/>
</dbReference>
<dbReference type="GO" id="GO:0005840">
    <property type="term" value="C:ribosome"/>
    <property type="evidence" value="ECO:0007669"/>
    <property type="project" value="UniProtKB-KW"/>
</dbReference>
<dbReference type="OrthoDB" id="309483at2759"/>
<keyword evidence="3 4" id="KW-0687">Ribonucleoprotein</keyword>
<evidence type="ECO:0000259" key="7">
    <source>
        <dbReference type="PROSITE" id="PS50881"/>
    </source>
</evidence>
<dbReference type="Pfam" id="PF00333">
    <property type="entry name" value="Ribosomal_S5"/>
    <property type="match status" value="1"/>
</dbReference>
<dbReference type="HOGENOM" id="CLU_038700_0_0_1"/>
<protein>
    <submittedName>
        <fullName evidence="8">Related to MRPS5-mitochondrial ribosomal protein, small subunit</fullName>
    </submittedName>
</protein>
<evidence type="ECO:0000313" key="9">
    <source>
        <dbReference type="Proteomes" id="UP000007148"/>
    </source>
</evidence>
<evidence type="ECO:0000256" key="1">
    <source>
        <dbReference type="ARBA" id="ARBA00008945"/>
    </source>
</evidence>
<dbReference type="AlphaFoldDB" id="G4T7K4"/>